<dbReference type="GeneID" id="30156141"/>
<proteinExistence type="predicted"/>
<dbReference type="Proteomes" id="UP000094065">
    <property type="component" value="Unassembled WGS sequence"/>
</dbReference>
<gene>
    <name evidence="3" type="ORF">L202_04832</name>
</gene>
<evidence type="ECO:0000313" key="3">
    <source>
        <dbReference type="EMBL" id="ODN77682.1"/>
    </source>
</evidence>
<evidence type="ECO:0000256" key="2">
    <source>
        <dbReference type="SAM" id="Phobius"/>
    </source>
</evidence>
<feature type="region of interest" description="Disordered" evidence="1">
    <location>
        <begin position="288"/>
        <end position="309"/>
    </location>
</feature>
<keyword evidence="2" id="KW-1133">Transmembrane helix</keyword>
<accession>A0A1E3HMW1</accession>
<dbReference type="EMBL" id="AWGJ01000007">
    <property type="protein sequence ID" value="ODN77682.1"/>
    <property type="molecule type" value="Genomic_DNA"/>
</dbReference>
<feature type="transmembrane region" description="Helical" evidence="2">
    <location>
        <begin position="205"/>
        <end position="226"/>
    </location>
</feature>
<feature type="transmembrane region" description="Helical" evidence="2">
    <location>
        <begin position="27"/>
        <end position="49"/>
    </location>
</feature>
<dbReference type="RefSeq" id="XP_018992918.1">
    <property type="nucleotide sequence ID" value="XM_019138975.1"/>
</dbReference>
<dbReference type="OrthoDB" id="2591968at2759"/>
<keyword evidence="2" id="KW-0812">Transmembrane</keyword>
<name>A0A1E3HMW1_9TREE</name>
<organism evidence="3 4">
    <name type="scientific">Cryptococcus amylolentus CBS 6039</name>
    <dbReference type="NCBI Taxonomy" id="1295533"/>
    <lineage>
        <taxon>Eukaryota</taxon>
        <taxon>Fungi</taxon>
        <taxon>Dikarya</taxon>
        <taxon>Basidiomycota</taxon>
        <taxon>Agaricomycotina</taxon>
        <taxon>Tremellomycetes</taxon>
        <taxon>Tremellales</taxon>
        <taxon>Cryptococcaceae</taxon>
        <taxon>Cryptococcus</taxon>
    </lineage>
</organism>
<evidence type="ECO:0000256" key="1">
    <source>
        <dbReference type="SAM" id="MobiDB-lite"/>
    </source>
</evidence>
<comment type="caution">
    <text evidence="3">The sequence shown here is derived from an EMBL/GenBank/DDBJ whole genome shotgun (WGS) entry which is preliminary data.</text>
</comment>
<keyword evidence="2" id="KW-0472">Membrane</keyword>
<evidence type="ECO:0000313" key="4">
    <source>
        <dbReference type="Proteomes" id="UP000094065"/>
    </source>
</evidence>
<feature type="transmembrane region" description="Helical" evidence="2">
    <location>
        <begin position="163"/>
        <end position="185"/>
    </location>
</feature>
<protein>
    <submittedName>
        <fullName evidence="3">Uncharacterized protein</fullName>
    </submittedName>
</protein>
<dbReference type="AlphaFoldDB" id="A0A1E3HMW1"/>
<feature type="transmembrane region" description="Helical" evidence="2">
    <location>
        <begin position="117"/>
        <end position="142"/>
    </location>
</feature>
<sequence length="309" mass="33825">MRKTLGPIVTIDTSPPHRPWDGNQATLLFFPLFTAFFLVLMSTLSTPIVDGLHIGKVGSSDVGKVSWGVWGWCASGVPGVSDLCSSDRKFRAPFSSITGRLPESLASFQEINDAIPASFLIANGLMHIFATASVWMTLTWTLAASGQWHKKQQNAYDWTRWSFAATGWSGILILTAWALDLSFLVRLSDLSLPDGSQAHPTPGPAIFMQLVAFLCCLSAFIARVTWGKFKSRPEWTLKDQSDFHREGQAPLSALPPSEEEPPTWESLNIQDAQQAVLDEKDGASLGVRAEQGSKPSIYVPSHDQTSYAV</sequence>
<keyword evidence="4" id="KW-1185">Reference proteome</keyword>
<reference evidence="3 4" key="1">
    <citation type="submission" date="2016-06" db="EMBL/GenBank/DDBJ databases">
        <title>Evolution of pathogenesis and genome organization in the Tremellales.</title>
        <authorList>
            <person name="Cuomo C."/>
            <person name="Litvintseva A."/>
            <person name="Heitman J."/>
            <person name="Chen Y."/>
            <person name="Sun S."/>
            <person name="Springer D."/>
            <person name="Dromer F."/>
            <person name="Young S."/>
            <person name="Zeng Q."/>
            <person name="Chapman S."/>
            <person name="Gujja S."/>
            <person name="Saif S."/>
            <person name="Birren B."/>
        </authorList>
    </citation>
    <scope>NUCLEOTIDE SEQUENCE [LARGE SCALE GENOMIC DNA]</scope>
    <source>
        <strain evidence="3 4">CBS 6039</strain>
    </source>
</reference>